<dbReference type="SUPFAM" id="SSF52058">
    <property type="entry name" value="L domain-like"/>
    <property type="match status" value="1"/>
</dbReference>
<dbReference type="PANTHER" id="PTHR48010">
    <property type="entry name" value="OS05G0588300 PROTEIN"/>
    <property type="match status" value="1"/>
</dbReference>
<dbReference type="InterPro" id="IPR001611">
    <property type="entry name" value="Leu-rich_rpt"/>
</dbReference>
<dbReference type="Pfam" id="PF00560">
    <property type="entry name" value="LRR_1"/>
    <property type="match status" value="2"/>
</dbReference>
<dbReference type="Gene3D" id="3.80.10.10">
    <property type="entry name" value="Ribonuclease Inhibitor"/>
    <property type="match status" value="2"/>
</dbReference>
<evidence type="ECO:0000313" key="3">
    <source>
        <dbReference type="Proteomes" id="UP001230188"/>
    </source>
</evidence>
<dbReference type="Proteomes" id="UP001230188">
    <property type="component" value="Unassembled WGS sequence"/>
</dbReference>
<feature type="domain" description="Leucine-rich repeat-containing N-terminal plant-type" evidence="1">
    <location>
        <begin position="16"/>
        <end position="55"/>
    </location>
</feature>
<dbReference type="InterPro" id="IPR013210">
    <property type="entry name" value="LRR_N_plant-typ"/>
</dbReference>
<accession>A0AAD7XIQ6</accession>
<evidence type="ECO:0000313" key="2">
    <source>
        <dbReference type="EMBL" id="KAJ8599851.1"/>
    </source>
</evidence>
<gene>
    <name evidence="2" type="ORF">CTAYLR_005606</name>
</gene>
<dbReference type="InterPro" id="IPR050994">
    <property type="entry name" value="At_inactive_RLKs"/>
</dbReference>
<organism evidence="2 3">
    <name type="scientific">Chrysophaeum taylorii</name>
    <dbReference type="NCBI Taxonomy" id="2483200"/>
    <lineage>
        <taxon>Eukaryota</taxon>
        <taxon>Sar</taxon>
        <taxon>Stramenopiles</taxon>
        <taxon>Ochrophyta</taxon>
        <taxon>Pelagophyceae</taxon>
        <taxon>Pelagomonadales</taxon>
        <taxon>Pelagomonadaceae</taxon>
        <taxon>Chrysophaeum</taxon>
    </lineage>
</organism>
<dbReference type="InterPro" id="IPR032675">
    <property type="entry name" value="LRR_dom_sf"/>
</dbReference>
<sequence length="305" mass="33918">MAMTFVAAWAATFVESSQREALIAFYDASQGSAWVNSSGWLNGGSVCTWYGLECTDGAVTKISLSSNNLDGELPSALGELNLLQSFDVSNNSLRGILPSTLANWTRLQEFYADNNELSGPLLPELAAWADLLTFAVYRNGFNGTLPAAYASSRRCCPQHDAFVMIIYYSQANWTKIRLLHAYSNDLKGSLPSFYMMYAGFTGTLPKEWKSWTNIVEFCVHGNNLGGSLPPEFSDWTNIEYFKAGENAFSGPLPVEYSRWSRIKFFGVYASEINGTVPEAYSNWTDLEYFYVCGRVLQCRCARVSA</sequence>
<dbReference type="AlphaFoldDB" id="A0AAD7XIQ6"/>
<dbReference type="EMBL" id="JAQMWT010000538">
    <property type="protein sequence ID" value="KAJ8599851.1"/>
    <property type="molecule type" value="Genomic_DNA"/>
</dbReference>
<dbReference type="Pfam" id="PF08263">
    <property type="entry name" value="LRRNT_2"/>
    <property type="match status" value="1"/>
</dbReference>
<name>A0AAD7XIQ6_9STRA</name>
<protein>
    <recommendedName>
        <fullName evidence="1">Leucine-rich repeat-containing N-terminal plant-type domain-containing protein</fullName>
    </recommendedName>
</protein>
<evidence type="ECO:0000259" key="1">
    <source>
        <dbReference type="Pfam" id="PF08263"/>
    </source>
</evidence>
<keyword evidence="3" id="KW-1185">Reference proteome</keyword>
<proteinExistence type="predicted"/>
<reference evidence="2" key="1">
    <citation type="submission" date="2023-01" db="EMBL/GenBank/DDBJ databases">
        <title>Metagenome sequencing of chrysophaentin producing Chrysophaeum taylorii.</title>
        <authorList>
            <person name="Davison J."/>
            <person name="Bewley C."/>
        </authorList>
    </citation>
    <scope>NUCLEOTIDE SEQUENCE</scope>
    <source>
        <strain evidence="2">NIES-1699</strain>
    </source>
</reference>
<comment type="caution">
    <text evidence="2">The sequence shown here is derived from an EMBL/GenBank/DDBJ whole genome shotgun (WGS) entry which is preliminary data.</text>
</comment>
<dbReference type="PANTHER" id="PTHR48010:SF58">
    <property type="entry name" value="RECEPTOR PROTEIN KINASE-LIKE PROTEIN ZAR1"/>
    <property type="match status" value="1"/>
</dbReference>